<keyword evidence="7 8" id="KW-0472">Membrane</keyword>
<feature type="transmembrane region" description="Helical" evidence="8">
    <location>
        <begin position="119"/>
        <end position="140"/>
    </location>
</feature>
<comment type="similarity">
    <text evidence="2">Belongs to the binding-protein-dependent transport system permease family. FecCD subfamily.</text>
</comment>
<dbReference type="KEGG" id="aant:HUK68_12195"/>
<feature type="transmembrane region" description="Helical" evidence="8">
    <location>
        <begin position="147"/>
        <end position="168"/>
    </location>
</feature>
<evidence type="ECO:0000313" key="9">
    <source>
        <dbReference type="EMBL" id="QKV53588.1"/>
    </source>
</evidence>
<dbReference type="GO" id="GO:0005886">
    <property type="term" value="C:plasma membrane"/>
    <property type="evidence" value="ECO:0007669"/>
    <property type="project" value="UniProtKB-SubCell"/>
</dbReference>
<dbReference type="Gene3D" id="1.10.3470.10">
    <property type="entry name" value="ABC transporter involved in vitamin B12 uptake, BtuC"/>
    <property type="match status" value="1"/>
</dbReference>
<reference evidence="9 10" key="1">
    <citation type="submission" date="2020-06" db="EMBL/GenBank/DDBJ databases">
        <title>Acidovorax antarctica sp. nov., isolated from Corinth ice sheet soil, Antarctic Fields Peninsula.</title>
        <authorList>
            <person name="Xu Q."/>
            <person name="Peng F."/>
        </authorList>
    </citation>
    <scope>NUCLEOTIDE SEQUENCE [LARGE SCALE GENOMIC DNA]</scope>
    <source>
        <strain evidence="9 10">16-35-5</strain>
    </source>
</reference>
<keyword evidence="3" id="KW-0813">Transport</keyword>
<feature type="transmembrane region" description="Helical" evidence="8">
    <location>
        <begin position="307"/>
        <end position="325"/>
    </location>
</feature>
<evidence type="ECO:0000256" key="3">
    <source>
        <dbReference type="ARBA" id="ARBA00022448"/>
    </source>
</evidence>
<keyword evidence="6 8" id="KW-1133">Transmembrane helix</keyword>
<dbReference type="CDD" id="cd06550">
    <property type="entry name" value="TM_ABC_iron-siderophores_like"/>
    <property type="match status" value="1"/>
</dbReference>
<dbReference type="InterPro" id="IPR000522">
    <property type="entry name" value="ABC_transptr_permease_BtuC"/>
</dbReference>
<keyword evidence="5 8" id="KW-0812">Transmembrane</keyword>
<dbReference type="AlphaFoldDB" id="A0A6N1X3W4"/>
<dbReference type="GO" id="GO:0022857">
    <property type="term" value="F:transmembrane transporter activity"/>
    <property type="evidence" value="ECO:0007669"/>
    <property type="project" value="InterPro"/>
</dbReference>
<feature type="transmembrane region" description="Helical" evidence="8">
    <location>
        <begin position="188"/>
        <end position="211"/>
    </location>
</feature>
<gene>
    <name evidence="9" type="ORF">HUK68_12195</name>
</gene>
<evidence type="ECO:0000256" key="6">
    <source>
        <dbReference type="ARBA" id="ARBA00022989"/>
    </source>
</evidence>
<feature type="transmembrane region" description="Helical" evidence="8">
    <location>
        <begin position="54"/>
        <end position="75"/>
    </location>
</feature>
<evidence type="ECO:0000256" key="4">
    <source>
        <dbReference type="ARBA" id="ARBA00022475"/>
    </source>
</evidence>
<evidence type="ECO:0000256" key="7">
    <source>
        <dbReference type="ARBA" id="ARBA00023136"/>
    </source>
</evidence>
<dbReference type="Pfam" id="PF01032">
    <property type="entry name" value="FecCD"/>
    <property type="match status" value="1"/>
</dbReference>
<sequence length="334" mass="34311">MNAHRLHPRWLALALLLASLMLLLLGAGVGSTGWESVWNLRADPLAWQIVRDIRLPRTLGAWLAGALLGLAGAVAQGVFRNPLADPYLLGSASGASLGVALSMAALGASPFALQGLLRLGITGAAFAGAAGAVLLTLVLAKGAHDTLRLLLAGVVVGVVLGAASSMVLLLTPEILQSMQSFMLGSTAFIGWDACALMAAVLAAVLLAAWALGRVLDGLALGEATAQSLGLPLAPLRLLLILLLALATGTAVAQCGLIAFVGLAAPHLVRSLVRAMHRWLLLLSAGMGAVLLLGADLLARWLVAPQELPVGVLTAVLGGSYLLWLMHRRPLQESA</sequence>
<organism evidence="9 10">
    <name type="scientific">Comamonas antarctica</name>
    <dbReference type="NCBI Taxonomy" id="2743470"/>
    <lineage>
        <taxon>Bacteria</taxon>
        <taxon>Pseudomonadati</taxon>
        <taxon>Pseudomonadota</taxon>
        <taxon>Betaproteobacteria</taxon>
        <taxon>Burkholderiales</taxon>
        <taxon>Comamonadaceae</taxon>
        <taxon>Comamonas</taxon>
    </lineage>
</organism>
<keyword evidence="10" id="KW-1185">Reference proteome</keyword>
<feature type="transmembrane region" description="Helical" evidence="8">
    <location>
        <begin position="87"/>
        <end position="113"/>
    </location>
</feature>
<dbReference type="Proteomes" id="UP000509579">
    <property type="component" value="Chromosome"/>
</dbReference>
<evidence type="ECO:0000256" key="2">
    <source>
        <dbReference type="ARBA" id="ARBA00007935"/>
    </source>
</evidence>
<accession>A0A6N1X3W4</accession>
<dbReference type="SUPFAM" id="SSF81345">
    <property type="entry name" value="ABC transporter involved in vitamin B12 uptake, BtuC"/>
    <property type="match status" value="1"/>
</dbReference>
<evidence type="ECO:0000256" key="8">
    <source>
        <dbReference type="SAM" id="Phobius"/>
    </source>
</evidence>
<dbReference type="InterPro" id="IPR037294">
    <property type="entry name" value="ABC_BtuC-like"/>
</dbReference>
<evidence type="ECO:0000256" key="5">
    <source>
        <dbReference type="ARBA" id="ARBA00022692"/>
    </source>
</evidence>
<dbReference type="PANTHER" id="PTHR30472:SF25">
    <property type="entry name" value="ABC TRANSPORTER PERMEASE PROTEIN MJ0876-RELATED"/>
    <property type="match status" value="1"/>
</dbReference>
<dbReference type="RefSeq" id="WP_175504394.1">
    <property type="nucleotide sequence ID" value="NZ_CP054840.1"/>
</dbReference>
<feature type="transmembrane region" description="Helical" evidence="8">
    <location>
        <begin position="280"/>
        <end position="301"/>
    </location>
</feature>
<name>A0A6N1X3W4_9BURK</name>
<keyword evidence="4" id="KW-1003">Cell membrane</keyword>
<dbReference type="EMBL" id="CP054840">
    <property type="protein sequence ID" value="QKV53588.1"/>
    <property type="molecule type" value="Genomic_DNA"/>
</dbReference>
<comment type="subcellular location">
    <subcellularLocation>
        <location evidence="1">Cell membrane</location>
        <topology evidence="1">Multi-pass membrane protein</topology>
    </subcellularLocation>
</comment>
<proteinExistence type="inferred from homology"/>
<evidence type="ECO:0000313" key="10">
    <source>
        <dbReference type="Proteomes" id="UP000509579"/>
    </source>
</evidence>
<evidence type="ECO:0000256" key="1">
    <source>
        <dbReference type="ARBA" id="ARBA00004651"/>
    </source>
</evidence>
<dbReference type="GO" id="GO:0033214">
    <property type="term" value="P:siderophore-iron import into cell"/>
    <property type="evidence" value="ECO:0007669"/>
    <property type="project" value="TreeGrafter"/>
</dbReference>
<dbReference type="PANTHER" id="PTHR30472">
    <property type="entry name" value="FERRIC ENTEROBACTIN TRANSPORT SYSTEM PERMEASE PROTEIN"/>
    <property type="match status" value="1"/>
</dbReference>
<protein>
    <submittedName>
        <fullName evidence="9">Iron ABC transporter permease</fullName>
    </submittedName>
</protein>